<sequence>MADLSAPVVAALRKAQHQIVEHSLDRVSAVHPWYRTLPETSRRQIEAVSRMGVTMFVDSVEDPENATKPSQIFSVAPAALTGTISLEQTLSLVRTVVSVVEEEFPEVVPAQDRDSVRILVLRFGRDIGFAAAQVYARAAEARGAWDARLESVAVDAMLHDSPQDAETRAGTAGWHGTGPAVGIAARTALDALAVSHLRRQCRVLAEDCLVSVRGDSVLVVLGGPRSATDAARTDLSLEAHLDQAAVALGAELGQTAVVGPVVAGVAAAGVSLRSAMAGLRALPGWPEASCPLRADELLPERLLSGDPLAPAQLLALVHAPLREMGEPFEETVATYLSHGRSLEATARALFVHANTVRYRLGRVTEQVGWDPTDPRDGLLLHVAIIIGRLDAAGS</sequence>
<dbReference type="InterPro" id="IPR042070">
    <property type="entry name" value="PucR_C-HTH_sf"/>
</dbReference>
<evidence type="ECO:0000313" key="4">
    <source>
        <dbReference type="EMBL" id="QQM68114.1"/>
    </source>
</evidence>
<dbReference type="RefSeq" id="WP_200277619.1">
    <property type="nucleotide sequence ID" value="NZ_CP066802.1"/>
</dbReference>
<evidence type="ECO:0000256" key="1">
    <source>
        <dbReference type="ARBA" id="ARBA00006754"/>
    </source>
</evidence>
<accession>A0A7T7S337</accession>
<dbReference type="InterPro" id="IPR025736">
    <property type="entry name" value="PucR_C-HTH_dom"/>
</dbReference>
<dbReference type="Pfam" id="PF13556">
    <property type="entry name" value="HTH_30"/>
    <property type="match status" value="1"/>
</dbReference>
<dbReference type="AlphaFoldDB" id="A0A7T7S337"/>
<protein>
    <submittedName>
        <fullName evidence="4">Helix-turn-helix domain-containing protein</fullName>
    </submittedName>
</protein>
<dbReference type="PANTHER" id="PTHR33744">
    <property type="entry name" value="CARBOHYDRATE DIACID REGULATOR"/>
    <property type="match status" value="1"/>
</dbReference>
<dbReference type="KEGG" id="awe:JG540_04570"/>
<dbReference type="Gene3D" id="1.10.10.2840">
    <property type="entry name" value="PucR C-terminal helix-turn-helix domain"/>
    <property type="match status" value="1"/>
</dbReference>
<feature type="domain" description="CdaR GGDEF-like" evidence="3">
    <location>
        <begin position="161"/>
        <end position="281"/>
    </location>
</feature>
<name>A0A7T7S337_9ACTO</name>
<comment type="similarity">
    <text evidence="1">Belongs to the CdaR family.</text>
</comment>
<reference evidence="4 5" key="1">
    <citation type="submission" date="2020-12" db="EMBL/GenBank/DDBJ databases">
        <authorList>
            <person name="Zhou J."/>
        </authorList>
    </citation>
    <scope>NUCLEOTIDE SEQUENCE [LARGE SCALE GENOMIC DNA]</scope>
    <source>
        <strain evidence="4 5">CCUG 61299</strain>
    </source>
</reference>
<proteinExistence type="inferred from homology"/>
<gene>
    <name evidence="4" type="ORF">JG540_04570</name>
</gene>
<keyword evidence="5" id="KW-1185">Reference proteome</keyword>
<evidence type="ECO:0000259" key="2">
    <source>
        <dbReference type="Pfam" id="PF13556"/>
    </source>
</evidence>
<dbReference type="EMBL" id="CP066802">
    <property type="protein sequence ID" value="QQM68114.1"/>
    <property type="molecule type" value="Genomic_DNA"/>
</dbReference>
<evidence type="ECO:0000259" key="3">
    <source>
        <dbReference type="Pfam" id="PF17853"/>
    </source>
</evidence>
<dbReference type="Proteomes" id="UP000595895">
    <property type="component" value="Chromosome"/>
</dbReference>
<dbReference type="PANTHER" id="PTHR33744:SF7">
    <property type="entry name" value="PUCR FAMILY TRANSCRIPTIONAL REGULATOR"/>
    <property type="match status" value="1"/>
</dbReference>
<organism evidence="4 5">
    <name type="scientific">Actinomyces weissii</name>
    <dbReference type="NCBI Taxonomy" id="675090"/>
    <lineage>
        <taxon>Bacteria</taxon>
        <taxon>Bacillati</taxon>
        <taxon>Actinomycetota</taxon>
        <taxon>Actinomycetes</taxon>
        <taxon>Actinomycetales</taxon>
        <taxon>Actinomycetaceae</taxon>
        <taxon>Actinomyces</taxon>
    </lineage>
</organism>
<dbReference type="InterPro" id="IPR041522">
    <property type="entry name" value="CdaR_GGDEF"/>
</dbReference>
<dbReference type="InterPro" id="IPR051448">
    <property type="entry name" value="CdaR-like_regulators"/>
</dbReference>
<feature type="domain" description="PucR C-terminal helix-turn-helix" evidence="2">
    <location>
        <begin position="330"/>
        <end position="385"/>
    </location>
</feature>
<dbReference type="Pfam" id="PF17853">
    <property type="entry name" value="GGDEF_2"/>
    <property type="match status" value="1"/>
</dbReference>
<evidence type="ECO:0000313" key="5">
    <source>
        <dbReference type="Proteomes" id="UP000595895"/>
    </source>
</evidence>